<feature type="compositionally biased region" description="Basic and acidic residues" evidence="1">
    <location>
        <begin position="109"/>
        <end position="119"/>
    </location>
</feature>
<dbReference type="Proteomes" id="UP001176521">
    <property type="component" value="Unassembled WGS sequence"/>
</dbReference>
<keyword evidence="3" id="KW-1185">Reference proteome</keyword>
<comment type="caution">
    <text evidence="2">The sequence shown here is derived from an EMBL/GenBank/DDBJ whole genome shotgun (WGS) entry which is preliminary data.</text>
</comment>
<evidence type="ECO:0000256" key="1">
    <source>
        <dbReference type="SAM" id="MobiDB-lite"/>
    </source>
</evidence>
<name>A0AAN6G3L5_9BASI</name>
<proteinExistence type="predicted"/>
<evidence type="ECO:0000313" key="3">
    <source>
        <dbReference type="Proteomes" id="UP001176521"/>
    </source>
</evidence>
<feature type="compositionally biased region" description="Basic residues" evidence="1">
    <location>
        <begin position="52"/>
        <end position="62"/>
    </location>
</feature>
<feature type="compositionally biased region" description="Polar residues" evidence="1">
    <location>
        <begin position="156"/>
        <end position="170"/>
    </location>
</feature>
<reference evidence="2" key="1">
    <citation type="journal article" date="2023" name="PhytoFront">
        <title>Draft Genome Resources of Seven Strains of Tilletia horrida, Causal Agent of Kernel Smut of Rice.</title>
        <authorList>
            <person name="Khanal S."/>
            <person name="Antony Babu S."/>
            <person name="Zhou X.G."/>
        </authorList>
    </citation>
    <scope>NUCLEOTIDE SEQUENCE</scope>
    <source>
        <strain evidence="2">TX3</strain>
    </source>
</reference>
<evidence type="ECO:0000313" key="2">
    <source>
        <dbReference type="EMBL" id="KAK0519336.1"/>
    </source>
</evidence>
<sequence length="218" mass="22782">MAVPRLAAQFVGDDPGRATPSQVQRPQTPPPREDEDTELATEMAKLTPSTKSRVRSLIKGKTKQVVSPGTQSKKDRDADEAELAFYGYGGSGDSDGGEEVANPYQGKLDVSRSQEEGSHHRLPSHKGLSATAGSSSNKRQQLSPQGLPTAKKSRYGSASQDPAMQPGSQQRHVDSLQGIEQQQWQPEATTMATGASTAEATDAAAAAAAAAADAVVAA</sequence>
<accession>A0AAN6G3L5</accession>
<dbReference type="EMBL" id="JAPDMQ010001019">
    <property type="protein sequence ID" value="KAK0519336.1"/>
    <property type="molecule type" value="Genomic_DNA"/>
</dbReference>
<protein>
    <submittedName>
        <fullName evidence="2">Uncharacterized protein</fullName>
    </submittedName>
</protein>
<feature type="compositionally biased region" description="Polar residues" evidence="1">
    <location>
        <begin position="178"/>
        <end position="191"/>
    </location>
</feature>
<dbReference type="AlphaFoldDB" id="A0AAN6G3L5"/>
<gene>
    <name evidence="2" type="ORF">OC842_007485</name>
</gene>
<organism evidence="2 3">
    <name type="scientific">Tilletia horrida</name>
    <dbReference type="NCBI Taxonomy" id="155126"/>
    <lineage>
        <taxon>Eukaryota</taxon>
        <taxon>Fungi</taxon>
        <taxon>Dikarya</taxon>
        <taxon>Basidiomycota</taxon>
        <taxon>Ustilaginomycotina</taxon>
        <taxon>Exobasidiomycetes</taxon>
        <taxon>Tilletiales</taxon>
        <taxon>Tilletiaceae</taxon>
        <taxon>Tilletia</taxon>
    </lineage>
</organism>
<feature type="region of interest" description="Disordered" evidence="1">
    <location>
        <begin position="1"/>
        <end position="196"/>
    </location>
</feature>
<feature type="compositionally biased region" description="Polar residues" evidence="1">
    <location>
        <begin position="131"/>
        <end position="146"/>
    </location>
</feature>